<dbReference type="EMBL" id="VMRY01000095">
    <property type="protein sequence ID" value="TVT51362.1"/>
    <property type="molecule type" value="Genomic_DNA"/>
</dbReference>
<gene>
    <name evidence="2" type="ORF">FHK82_15975</name>
</gene>
<sequence>MKKSALFIAYHFPPIAVSSGVHRVVSLANAMSSNGWDVTVLSASVKTYERTDPETLDQVSPSIKISRSIAYDTARQLSIKGKYLQWMALPDNLQSWVFFGVIRGLKEIYKSRPNVLISTYPIASAHLIAIILNYITGIPWVCDFRDPMAQPGYPANPTKWKFFNWIEKQAAKRAARLVFATSGALKEYKKRYPDVNKSTWLLITNGYNESQYQHILPQIRDDNIIKIVHSGLVYIHERNPRSLFEAISALKEDGFLRAENVQFIFRASGHEETYAEWLNELSVADIIKLEPQIPYKDALQEMFNADGLLLLQGDGCNQQIPAKAYEYLRAQRPVLALTDEAGDTALLLKENQVADIAPLDDVTAISDSIRNFIKRIENKNHTTLNLESIICYSRQNIAEKWVNDIEGLIQ</sequence>
<feature type="domain" description="Glycosyltransferase subfamily 4-like N-terminal" evidence="1">
    <location>
        <begin position="23"/>
        <end position="187"/>
    </location>
</feature>
<dbReference type="AlphaFoldDB" id="A0A558CRP2"/>
<dbReference type="Gene3D" id="3.40.50.2000">
    <property type="entry name" value="Glycogen Phosphorylase B"/>
    <property type="match status" value="2"/>
</dbReference>
<dbReference type="Pfam" id="PF13579">
    <property type="entry name" value="Glyco_trans_4_4"/>
    <property type="match status" value="1"/>
</dbReference>
<name>A0A558CRP2_9GAMM</name>
<accession>A0A558CRP2</accession>
<dbReference type="Proteomes" id="UP000317355">
    <property type="component" value="Unassembled WGS sequence"/>
</dbReference>
<dbReference type="SUPFAM" id="SSF53756">
    <property type="entry name" value="UDP-Glycosyltransferase/glycogen phosphorylase"/>
    <property type="match status" value="1"/>
</dbReference>
<comment type="caution">
    <text evidence="2">The sequence shown here is derived from an EMBL/GenBank/DDBJ whole genome shotgun (WGS) entry which is preliminary data.</text>
</comment>
<dbReference type="InterPro" id="IPR028098">
    <property type="entry name" value="Glyco_trans_4-like_N"/>
</dbReference>
<proteinExistence type="predicted"/>
<reference evidence="2 3" key="1">
    <citation type="submission" date="2019-07" db="EMBL/GenBank/DDBJ databases">
        <title>The pathways for chlorine oxyanion respiration interact through the shared metabolite chlorate.</title>
        <authorList>
            <person name="Barnum T.P."/>
            <person name="Cheng Y."/>
            <person name="Hill K.A."/>
            <person name="Lucas L.N."/>
            <person name="Carlson H.K."/>
            <person name="Coates J.D."/>
        </authorList>
    </citation>
    <scope>NUCLEOTIDE SEQUENCE [LARGE SCALE GENOMIC DNA]</scope>
    <source>
        <strain evidence="2">BK-3</strain>
    </source>
</reference>
<protein>
    <submittedName>
        <fullName evidence="2">Glycosyltransferase family 4 protein</fullName>
    </submittedName>
</protein>
<evidence type="ECO:0000259" key="1">
    <source>
        <dbReference type="Pfam" id="PF13579"/>
    </source>
</evidence>
<organism evidence="2 3">
    <name type="scientific">Sedimenticola thiotaurini</name>
    <dbReference type="NCBI Taxonomy" id="1543721"/>
    <lineage>
        <taxon>Bacteria</taxon>
        <taxon>Pseudomonadati</taxon>
        <taxon>Pseudomonadota</taxon>
        <taxon>Gammaproteobacteria</taxon>
        <taxon>Chromatiales</taxon>
        <taxon>Sedimenticolaceae</taxon>
        <taxon>Sedimenticola</taxon>
    </lineage>
</organism>
<evidence type="ECO:0000313" key="2">
    <source>
        <dbReference type="EMBL" id="TVT51362.1"/>
    </source>
</evidence>
<keyword evidence="2" id="KW-0808">Transferase</keyword>
<dbReference type="GO" id="GO:0016757">
    <property type="term" value="F:glycosyltransferase activity"/>
    <property type="evidence" value="ECO:0007669"/>
    <property type="project" value="UniProtKB-ARBA"/>
</dbReference>
<evidence type="ECO:0000313" key="3">
    <source>
        <dbReference type="Proteomes" id="UP000317355"/>
    </source>
</evidence>
<dbReference type="PANTHER" id="PTHR12526">
    <property type="entry name" value="GLYCOSYLTRANSFERASE"/>
    <property type="match status" value="1"/>
</dbReference>